<keyword evidence="2" id="KW-1185">Reference proteome</keyword>
<protein>
    <submittedName>
        <fullName evidence="1">Uncharacterized protein</fullName>
    </submittedName>
</protein>
<comment type="caution">
    <text evidence="1">The sequence shown here is derived from an EMBL/GenBank/DDBJ whole genome shotgun (WGS) entry which is preliminary data.</text>
</comment>
<proteinExistence type="predicted"/>
<name>A0AAV8Z601_9CUCU</name>
<sequence>MSELDNKTKVKELFRTTFSKTANNLKEHLAAEPRNIDEIDATWDLLQSKFEELGVLDGAIFELLLTTASEEDLEMEIERRDEYFKKFSELRATMYKIKVNATQGLRSVESQSDAGTGNSKASGVMSGKRKFKLPHIEFKPYDGSIKGWLAFWAQFRKIHEDVSIDDNGKIEYLLQIMYVGVVPDN</sequence>
<organism evidence="1 2">
    <name type="scientific">Aromia moschata</name>
    <dbReference type="NCBI Taxonomy" id="1265417"/>
    <lineage>
        <taxon>Eukaryota</taxon>
        <taxon>Metazoa</taxon>
        <taxon>Ecdysozoa</taxon>
        <taxon>Arthropoda</taxon>
        <taxon>Hexapoda</taxon>
        <taxon>Insecta</taxon>
        <taxon>Pterygota</taxon>
        <taxon>Neoptera</taxon>
        <taxon>Endopterygota</taxon>
        <taxon>Coleoptera</taxon>
        <taxon>Polyphaga</taxon>
        <taxon>Cucujiformia</taxon>
        <taxon>Chrysomeloidea</taxon>
        <taxon>Cerambycidae</taxon>
        <taxon>Cerambycinae</taxon>
        <taxon>Callichromatini</taxon>
        <taxon>Aromia</taxon>
    </lineage>
</organism>
<dbReference type="AlphaFoldDB" id="A0AAV8Z601"/>
<gene>
    <name evidence="1" type="ORF">NQ318_016394</name>
</gene>
<accession>A0AAV8Z601</accession>
<reference evidence="1" key="1">
    <citation type="journal article" date="2023" name="Insect Mol. Biol.">
        <title>Genome sequencing provides insights into the evolution of gene families encoding plant cell wall-degrading enzymes in longhorned beetles.</title>
        <authorList>
            <person name="Shin N.R."/>
            <person name="Okamura Y."/>
            <person name="Kirsch R."/>
            <person name="Pauchet Y."/>
        </authorList>
    </citation>
    <scope>NUCLEOTIDE SEQUENCE</scope>
    <source>
        <strain evidence="1">AMC_N1</strain>
    </source>
</reference>
<dbReference type="Proteomes" id="UP001162162">
    <property type="component" value="Unassembled WGS sequence"/>
</dbReference>
<evidence type="ECO:0000313" key="1">
    <source>
        <dbReference type="EMBL" id="KAJ8958669.1"/>
    </source>
</evidence>
<evidence type="ECO:0000313" key="2">
    <source>
        <dbReference type="Proteomes" id="UP001162162"/>
    </source>
</evidence>
<dbReference type="EMBL" id="JAPWTK010000016">
    <property type="protein sequence ID" value="KAJ8958669.1"/>
    <property type="molecule type" value="Genomic_DNA"/>
</dbReference>